<proteinExistence type="predicted"/>
<dbReference type="Proteomes" id="UP000033385">
    <property type="component" value="Unassembled WGS sequence"/>
</dbReference>
<name>A0A0F3NGC8_ANAPH</name>
<sequence>MGREMGGMILLAVRSSIGAALKYCASPTMCGRCLVVFPFWSQGDGNELYG</sequence>
<accession>A0A0F3NGC8</accession>
<protein>
    <submittedName>
        <fullName evidence="1">Uncharacterized protein</fullName>
    </submittedName>
</protein>
<evidence type="ECO:0000313" key="2">
    <source>
        <dbReference type="Proteomes" id="UP000033385"/>
    </source>
</evidence>
<organism evidence="1 2">
    <name type="scientific">Anaplasma phagocytophilum str. ApNP</name>
    <dbReference type="NCBI Taxonomy" id="1359153"/>
    <lineage>
        <taxon>Bacteria</taxon>
        <taxon>Pseudomonadati</taxon>
        <taxon>Pseudomonadota</taxon>
        <taxon>Alphaproteobacteria</taxon>
        <taxon>Rickettsiales</taxon>
        <taxon>Anaplasmataceae</taxon>
        <taxon>Anaplasma</taxon>
        <taxon>phagocytophilum group</taxon>
    </lineage>
</organism>
<evidence type="ECO:0000313" key="1">
    <source>
        <dbReference type="EMBL" id="KJV66757.1"/>
    </source>
</evidence>
<gene>
    <name evidence="1" type="ORF">APHNP_1633</name>
</gene>
<comment type="caution">
    <text evidence="1">The sequence shown here is derived from an EMBL/GenBank/DDBJ whole genome shotgun (WGS) entry which is preliminary data.</text>
</comment>
<dbReference type="EMBL" id="LANW01000001">
    <property type="protein sequence ID" value="KJV66757.1"/>
    <property type="molecule type" value="Genomic_DNA"/>
</dbReference>
<reference evidence="1 2" key="1">
    <citation type="submission" date="2015-01" db="EMBL/GenBank/DDBJ databases">
        <title>Genome Sequencing of Rickettsiales.</title>
        <authorList>
            <person name="Daugherty S.C."/>
            <person name="Su Q."/>
            <person name="Abolude K."/>
            <person name="Beier-Sexton M."/>
            <person name="Carlyon J.A."/>
            <person name="Carter R."/>
            <person name="Day N.P."/>
            <person name="Dumler S.J."/>
            <person name="Dyachenko V."/>
            <person name="Godinez A."/>
            <person name="Kurtti T.J."/>
            <person name="Lichay M."/>
            <person name="Mullins K.E."/>
            <person name="Ott S."/>
            <person name="Pappas-Brown V."/>
            <person name="Paris D.H."/>
            <person name="Patel P."/>
            <person name="Richards A.L."/>
            <person name="Sadzewicz L."/>
            <person name="Sears K."/>
            <person name="Seidman D."/>
            <person name="Sengamalay N."/>
            <person name="Stenos J."/>
            <person name="Tallon L.J."/>
            <person name="Vincent G."/>
            <person name="Fraser C.M."/>
            <person name="Munderloh U."/>
            <person name="Dunning-Hotopp J.C."/>
        </authorList>
    </citation>
    <scope>NUCLEOTIDE SEQUENCE [LARGE SCALE GENOMIC DNA]</scope>
    <source>
        <strain evidence="1 2">ApNP</strain>
    </source>
</reference>
<dbReference type="AlphaFoldDB" id="A0A0F3NGC8"/>